<dbReference type="AlphaFoldDB" id="A0A654LW41"/>
<proteinExistence type="predicted"/>
<accession>A0A654LW41</accession>
<dbReference type="KEGG" id="taa:NMY3_00443"/>
<sequence>MYKTKQKQRGRRHDYRIYKKNHPDLPTDIMSMYDLGFLDVEKDFLEQESLLPIKKEKDHELTEVLKEYNKNLQDKEVQNNE</sequence>
<keyword evidence="2" id="KW-1185">Reference proteome</keyword>
<protein>
    <submittedName>
        <fullName evidence="1">Uncharacterized protein</fullName>
    </submittedName>
</protein>
<name>A0A654LW41_9ARCH</name>
<evidence type="ECO:0000313" key="2">
    <source>
        <dbReference type="Proteomes" id="UP000058925"/>
    </source>
</evidence>
<organism evidence="1 2">
    <name type="scientific">Candidatus Nitrosocosmicus oleophilus</name>
    <dbReference type="NCBI Taxonomy" id="1353260"/>
    <lineage>
        <taxon>Archaea</taxon>
        <taxon>Nitrososphaerota</taxon>
        <taxon>Nitrososphaeria</taxon>
        <taxon>Nitrososphaerales</taxon>
        <taxon>Nitrososphaeraceae</taxon>
        <taxon>Candidatus Nitrosocosmicus</taxon>
    </lineage>
</organism>
<dbReference type="RefSeq" id="WP_196817280.1">
    <property type="nucleotide sequence ID" value="NZ_CP012850.1"/>
</dbReference>
<dbReference type="Proteomes" id="UP000058925">
    <property type="component" value="Chromosome"/>
</dbReference>
<dbReference type="GeneID" id="60420617"/>
<evidence type="ECO:0000313" key="1">
    <source>
        <dbReference type="EMBL" id="ALI34656.1"/>
    </source>
</evidence>
<gene>
    <name evidence="1" type="ORF">NMY3_00443</name>
</gene>
<reference evidence="2" key="1">
    <citation type="submission" date="2015-10" db="EMBL/GenBank/DDBJ databases">
        <title>Niche specialization of a soil ammonia-oxidizing archaeon, Candidatus Nitrosocosmicus oleophilus.</title>
        <authorList>
            <person name="Jung M.-Y."/>
            <person name="Rhee S.-K."/>
        </authorList>
    </citation>
    <scope>NUCLEOTIDE SEQUENCE [LARGE SCALE GENOMIC DNA]</scope>
    <source>
        <strain evidence="2">MY3</strain>
    </source>
</reference>
<dbReference type="EMBL" id="CP012850">
    <property type="protein sequence ID" value="ALI34656.1"/>
    <property type="molecule type" value="Genomic_DNA"/>
</dbReference>